<gene>
    <name evidence="19" type="ORF">HPB52_018965</name>
</gene>
<evidence type="ECO:0000256" key="11">
    <source>
        <dbReference type="ARBA" id="ARBA00039894"/>
    </source>
</evidence>
<dbReference type="GO" id="GO:0005524">
    <property type="term" value="F:ATP binding"/>
    <property type="evidence" value="ECO:0007669"/>
    <property type="project" value="UniProtKB-UniRule"/>
</dbReference>
<feature type="domain" description="UBC core" evidence="18">
    <location>
        <begin position="105"/>
        <end position="268"/>
    </location>
</feature>
<comment type="subcellular location">
    <subcellularLocation>
        <location evidence="2">Cytoplasm</location>
    </subcellularLocation>
    <subcellularLocation>
        <location evidence="1">Nucleus</location>
    </subcellularLocation>
</comment>
<evidence type="ECO:0000256" key="3">
    <source>
        <dbReference type="ARBA" id="ARBA00012486"/>
    </source>
</evidence>
<dbReference type="AlphaFoldDB" id="A0A9D4T2X8"/>
<evidence type="ECO:0000256" key="1">
    <source>
        <dbReference type="ARBA" id="ARBA00004123"/>
    </source>
</evidence>
<keyword evidence="9 16" id="KW-0067">ATP-binding</keyword>
<protein>
    <recommendedName>
        <fullName evidence="11">Ubiquitin-conjugating enzyme E2 Z</fullName>
        <ecNumber evidence="3">2.3.2.23</ecNumber>
    </recommendedName>
    <alternativeName>
        <fullName evidence="12">E2 ubiquitin-conjugating enzyme Z</fullName>
    </alternativeName>
    <alternativeName>
        <fullName evidence="14">Ubiquitin carrier protein Z</fullName>
    </alternativeName>
    <alternativeName>
        <fullName evidence="13">Ubiquitin-protein ligase Z</fullName>
    </alternativeName>
</protein>
<keyword evidence="20" id="KW-1185">Reference proteome</keyword>
<proteinExistence type="inferred from homology"/>
<feature type="active site" description="Glycyl thioester intermediate" evidence="15">
    <location>
        <position position="194"/>
    </location>
</feature>
<dbReference type="EC" id="2.3.2.23" evidence="3"/>
<keyword evidence="8 16" id="KW-0833">Ubl conjugation pathway</keyword>
<evidence type="ECO:0000256" key="2">
    <source>
        <dbReference type="ARBA" id="ARBA00004496"/>
    </source>
</evidence>
<dbReference type="PANTHER" id="PTHR46116:SF26">
    <property type="entry name" value="UBIQUITIN-CONJUGATING ENZYME E2 Z"/>
    <property type="match status" value="1"/>
</dbReference>
<dbReference type="GO" id="GO:0004869">
    <property type="term" value="F:cysteine-type endopeptidase inhibitor activity"/>
    <property type="evidence" value="ECO:0007669"/>
    <property type="project" value="TreeGrafter"/>
</dbReference>
<dbReference type="GO" id="GO:0061631">
    <property type="term" value="F:ubiquitin conjugating enzyme activity"/>
    <property type="evidence" value="ECO:0007669"/>
    <property type="project" value="UniProtKB-EC"/>
</dbReference>
<dbReference type="GO" id="GO:0043066">
    <property type="term" value="P:negative regulation of apoptotic process"/>
    <property type="evidence" value="ECO:0007669"/>
    <property type="project" value="TreeGrafter"/>
</dbReference>
<dbReference type="VEuPathDB" id="VectorBase:RSAN_028066"/>
<organism evidence="19 20">
    <name type="scientific">Rhipicephalus sanguineus</name>
    <name type="common">Brown dog tick</name>
    <name type="synonym">Ixodes sanguineus</name>
    <dbReference type="NCBI Taxonomy" id="34632"/>
    <lineage>
        <taxon>Eukaryota</taxon>
        <taxon>Metazoa</taxon>
        <taxon>Ecdysozoa</taxon>
        <taxon>Arthropoda</taxon>
        <taxon>Chelicerata</taxon>
        <taxon>Arachnida</taxon>
        <taxon>Acari</taxon>
        <taxon>Parasitiformes</taxon>
        <taxon>Ixodida</taxon>
        <taxon>Ixodoidea</taxon>
        <taxon>Ixodidae</taxon>
        <taxon>Rhipicephalinae</taxon>
        <taxon>Rhipicephalus</taxon>
        <taxon>Rhipicephalus</taxon>
    </lineage>
</organism>
<evidence type="ECO:0000256" key="10">
    <source>
        <dbReference type="ARBA" id="ARBA00023242"/>
    </source>
</evidence>
<dbReference type="SUPFAM" id="SSF54495">
    <property type="entry name" value="UBC-like"/>
    <property type="match status" value="1"/>
</dbReference>
<evidence type="ECO:0000313" key="20">
    <source>
        <dbReference type="Proteomes" id="UP000821837"/>
    </source>
</evidence>
<accession>A0A9D4T2X8</accession>
<feature type="region of interest" description="Disordered" evidence="17">
    <location>
        <begin position="56"/>
        <end position="84"/>
    </location>
</feature>
<evidence type="ECO:0000313" key="19">
    <source>
        <dbReference type="EMBL" id="KAH7969495.1"/>
    </source>
</evidence>
<dbReference type="InterPro" id="IPR000608">
    <property type="entry name" value="UBC"/>
</dbReference>
<reference evidence="19" key="1">
    <citation type="journal article" date="2020" name="Cell">
        <title>Large-Scale Comparative Analyses of Tick Genomes Elucidate Their Genetic Diversity and Vector Capacities.</title>
        <authorList>
            <consortium name="Tick Genome and Microbiome Consortium (TIGMIC)"/>
            <person name="Jia N."/>
            <person name="Wang J."/>
            <person name="Shi W."/>
            <person name="Du L."/>
            <person name="Sun Y."/>
            <person name="Zhan W."/>
            <person name="Jiang J.F."/>
            <person name="Wang Q."/>
            <person name="Zhang B."/>
            <person name="Ji P."/>
            <person name="Bell-Sakyi L."/>
            <person name="Cui X.M."/>
            <person name="Yuan T.T."/>
            <person name="Jiang B.G."/>
            <person name="Yang W.F."/>
            <person name="Lam T.T."/>
            <person name="Chang Q.C."/>
            <person name="Ding S.J."/>
            <person name="Wang X.J."/>
            <person name="Zhu J.G."/>
            <person name="Ruan X.D."/>
            <person name="Zhao L."/>
            <person name="Wei J.T."/>
            <person name="Ye R.Z."/>
            <person name="Que T.C."/>
            <person name="Du C.H."/>
            <person name="Zhou Y.H."/>
            <person name="Cheng J.X."/>
            <person name="Dai P.F."/>
            <person name="Guo W.B."/>
            <person name="Han X.H."/>
            <person name="Huang E.J."/>
            <person name="Li L.F."/>
            <person name="Wei W."/>
            <person name="Gao Y.C."/>
            <person name="Liu J.Z."/>
            <person name="Shao H.Z."/>
            <person name="Wang X."/>
            <person name="Wang C.C."/>
            <person name="Yang T.C."/>
            <person name="Huo Q.B."/>
            <person name="Li W."/>
            <person name="Chen H.Y."/>
            <person name="Chen S.E."/>
            <person name="Zhou L.G."/>
            <person name="Ni X.B."/>
            <person name="Tian J.H."/>
            <person name="Sheng Y."/>
            <person name="Liu T."/>
            <person name="Pan Y.S."/>
            <person name="Xia L.Y."/>
            <person name="Li J."/>
            <person name="Zhao F."/>
            <person name="Cao W.C."/>
        </authorList>
    </citation>
    <scope>NUCLEOTIDE SEQUENCE</scope>
    <source>
        <strain evidence="19">Rsan-2018</strain>
    </source>
</reference>
<evidence type="ECO:0000259" key="18">
    <source>
        <dbReference type="PROSITE" id="PS50127"/>
    </source>
</evidence>
<keyword evidence="10" id="KW-0539">Nucleus</keyword>
<dbReference type="Proteomes" id="UP000821837">
    <property type="component" value="Unassembled WGS sequence"/>
</dbReference>
<evidence type="ECO:0000256" key="16">
    <source>
        <dbReference type="RuleBase" id="RU362109"/>
    </source>
</evidence>
<comment type="caution">
    <text evidence="19">The sequence shown here is derived from an EMBL/GenBank/DDBJ whole genome shotgun (WGS) entry which is preliminary data.</text>
</comment>
<evidence type="ECO:0000256" key="14">
    <source>
        <dbReference type="ARBA" id="ARBA00042401"/>
    </source>
</evidence>
<evidence type="ECO:0000256" key="17">
    <source>
        <dbReference type="SAM" id="MobiDB-lite"/>
    </source>
</evidence>
<sequence>MKLPEERESTFLTSLLNWYKDDEGPLVEEYPLPSDAAYYRSESGNASTMNLRLLPSPETEGPLIAQHPCSSSTASRSNENAGKFSPLAPDQWNPVNFEHEGTSLQCLSRCKHDIMDLITDPPPGVYIAPREDDITRIHALVVGPADTPYEGGFFHFLIQCPPEYPIKPPRVRLMNTDGGRVSFHPNLFESGQVCLNILGTSEWSGVPVEWSPAMSIASVLVSIQSLMAEKPYWSDEQEDCDRSCLMVQHETIRVAVCDAIEGCLKGTSLCPPHLREVMLQCFLDNIEKYDSVVESNINLTDTAIRYPFGYPAMKRKLYQYEELLTRLWTLEARVQDKLKSGASEER</sequence>
<dbReference type="GO" id="GO:0005634">
    <property type="term" value="C:nucleus"/>
    <property type="evidence" value="ECO:0007669"/>
    <property type="project" value="UniProtKB-SubCell"/>
</dbReference>
<dbReference type="CDD" id="cd23809">
    <property type="entry name" value="UBCc_UBE2Z"/>
    <property type="match status" value="1"/>
</dbReference>
<feature type="compositionally biased region" description="Polar residues" evidence="17">
    <location>
        <begin position="68"/>
        <end position="80"/>
    </location>
</feature>
<dbReference type="SMART" id="SM00212">
    <property type="entry name" value="UBCc"/>
    <property type="match status" value="1"/>
</dbReference>
<name>A0A9D4T2X8_RHISA</name>
<evidence type="ECO:0000256" key="13">
    <source>
        <dbReference type="ARBA" id="ARBA00042316"/>
    </source>
</evidence>
<keyword evidence="4" id="KW-0963">Cytoplasm</keyword>
<evidence type="ECO:0000256" key="12">
    <source>
        <dbReference type="ARBA" id="ARBA00041798"/>
    </source>
</evidence>
<dbReference type="GO" id="GO:0006915">
    <property type="term" value="P:apoptotic process"/>
    <property type="evidence" value="ECO:0007669"/>
    <property type="project" value="UniProtKB-KW"/>
</dbReference>
<evidence type="ECO:0000256" key="4">
    <source>
        <dbReference type="ARBA" id="ARBA00022490"/>
    </source>
</evidence>
<evidence type="ECO:0000256" key="9">
    <source>
        <dbReference type="ARBA" id="ARBA00022840"/>
    </source>
</evidence>
<dbReference type="OrthoDB" id="6600758at2759"/>
<evidence type="ECO:0000256" key="15">
    <source>
        <dbReference type="PROSITE-ProRule" id="PRU10133"/>
    </source>
</evidence>
<keyword evidence="6" id="KW-0053">Apoptosis</keyword>
<evidence type="ECO:0000256" key="8">
    <source>
        <dbReference type="ARBA" id="ARBA00022786"/>
    </source>
</evidence>
<keyword evidence="5" id="KW-0808">Transferase</keyword>
<evidence type="ECO:0000256" key="6">
    <source>
        <dbReference type="ARBA" id="ARBA00022703"/>
    </source>
</evidence>
<dbReference type="OMA" id="YIAPRED"/>
<reference evidence="19" key="2">
    <citation type="submission" date="2021-09" db="EMBL/GenBank/DDBJ databases">
        <authorList>
            <person name="Jia N."/>
            <person name="Wang J."/>
            <person name="Shi W."/>
            <person name="Du L."/>
            <person name="Sun Y."/>
            <person name="Zhan W."/>
            <person name="Jiang J."/>
            <person name="Wang Q."/>
            <person name="Zhang B."/>
            <person name="Ji P."/>
            <person name="Sakyi L.B."/>
            <person name="Cui X."/>
            <person name="Yuan T."/>
            <person name="Jiang B."/>
            <person name="Yang W."/>
            <person name="Lam T.T.-Y."/>
            <person name="Chang Q."/>
            <person name="Ding S."/>
            <person name="Wang X."/>
            <person name="Zhu J."/>
            <person name="Ruan X."/>
            <person name="Zhao L."/>
            <person name="Wei J."/>
            <person name="Que T."/>
            <person name="Du C."/>
            <person name="Cheng J."/>
            <person name="Dai P."/>
            <person name="Han X."/>
            <person name="Huang E."/>
            <person name="Gao Y."/>
            <person name="Liu J."/>
            <person name="Shao H."/>
            <person name="Ye R."/>
            <person name="Li L."/>
            <person name="Wei W."/>
            <person name="Wang X."/>
            <person name="Wang C."/>
            <person name="Huo Q."/>
            <person name="Li W."/>
            <person name="Guo W."/>
            <person name="Chen H."/>
            <person name="Chen S."/>
            <person name="Zhou L."/>
            <person name="Zhou L."/>
            <person name="Ni X."/>
            <person name="Tian J."/>
            <person name="Zhou Y."/>
            <person name="Sheng Y."/>
            <person name="Liu T."/>
            <person name="Pan Y."/>
            <person name="Xia L."/>
            <person name="Li J."/>
            <person name="Zhao F."/>
            <person name="Cao W."/>
        </authorList>
    </citation>
    <scope>NUCLEOTIDE SEQUENCE</scope>
    <source>
        <strain evidence="19">Rsan-2018</strain>
        <tissue evidence="19">Larvae</tissue>
    </source>
</reference>
<dbReference type="Gene3D" id="3.10.110.10">
    <property type="entry name" value="Ubiquitin Conjugating Enzyme"/>
    <property type="match status" value="1"/>
</dbReference>
<dbReference type="PROSITE" id="PS50127">
    <property type="entry name" value="UBC_2"/>
    <property type="match status" value="1"/>
</dbReference>
<dbReference type="PANTHER" id="PTHR46116">
    <property type="entry name" value="(E3-INDEPENDENT) E2 UBIQUITIN-CONJUGATING ENZYME"/>
    <property type="match status" value="1"/>
</dbReference>
<keyword evidence="7 16" id="KW-0547">Nucleotide-binding</keyword>
<evidence type="ECO:0000256" key="7">
    <source>
        <dbReference type="ARBA" id="ARBA00022741"/>
    </source>
</evidence>
<evidence type="ECO:0000256" key="5">
    <source>
        <dbReference type="ARBA" id="ARBA00022679"/>
    </source>
</evidence>
<dbReference type="Pfam" id="PF00179">
    <property type="entry name" value="UQ_con"/>
    <property type="match status" value="1"/>
</dbReference>
<dbReference type="InterPro" id="IPR016135">
    <property type="entry name" value="UBQ-conjugating_enzyme/RWD"/>
</dbReference>
<dbReference type="EMBL" id="JABSTV010001248">
    <property type="protein sequence ID" value="KAH7969495.1"/>
    <property type="molecule type" value="Genomic_DNA"/>
</dbReference>
<dbReference type="InterPro" id="IPR023313">
    <property type="entry name" value="UBQ-conjugating_AS"/>
</dbReference>
<comment type="similarity">
    <text evidence="16">Belongs to the ubiquitin-conjugating enzyme family.</text>
</comment>
<dbReference type="PROSITE" id="PS00183">
    <property type="entry name" value="UBC_1"/>
    <property type="match status" value="1"/>
</dbReference>
<dbReference type="GO" id="GO:0005737">
    <property type="term" value="C:cytoplasm"/>
    <property type="evidence" value="ECO:0007669"/>
    <property type="project" value="UniProtKB-SubCell"/>
</dbReference>